<dbReference type="EMBL" id="JACIFD010000007">
    <property type="protein sequence ID" value="MBB4071571.1"/>
    <property type="molecule type" value="Genomic_DNA"/>
</dbReference>
<evidence type="ECO:0000313" key="1">
    <source>
        <dbReference type="EMBL" id="MBB4071571.1"/>
    </source>
</evidence>
<sequence>MKKIAILLSGVALGFVLAHFVNATPAGRKFFEQLNQGAEEIRDAVIAGYNEAE</sequence>
<dbReference type="AlphaFoldDB" id="A0A840DDP6"/>
<dbReference type="RefSeq" id="WP_124824164.1">
    <property type="nucleotide sequence ID" value="NZ_JACIFD010000007.1"/>
</dbReference>
<keyword evidence="2" id="KW-1185">Reference proteome</keyword>
<evidence type="ECO:0000313" key="2">
    <source>
        <dbReference type="Proteomes" id="UP000571183"/>
    </source>
</evidence>
<proteinExistence type="predicted"/>
<reference evidence="1" key="1">
    <citation type="submission" date="2020-08" db="EMBL/GenBank/DDBJ databases">
        <title>Sequencing the genomes of 1000 actinobacteria strains.</title>
        <authorList>
            <person name="Klenk H.-P."/>
        </authorList>
    </citation>
    <scope>NUCLEOTIDE SEQUENCE [LARGE SCALE GENOMIC DNA]</scope>
    <source>
        <strain evidence="1">DSM 27064</strain>
    </source>
</reference>
<comment type="caution">
    <text evidence="1">The sequence shown here is derived from an EMBL/GenBank/DDBJ whole genome shotgun (WGS) entry which is preliminary data.</text>
</comment>
<accession>A0A840DDP6</accession>
<gene>
    <name evidence="1" type="ORF">F5897_000879</name>
</gene>
<organism evidence="1 2">
    <name type="scientific">Canibacter oris</name>
    <dbReference type="NCBI Taxonomy" id="1365628"/>
    <lineage>
        <taxon>Bacteria</taxon>
        <taxon>Bacillati</taxon>
        <taxon>Actinomycetota</taxon>
        <taxon>Actinomycetes</taxon>
        <taxon>Micrococcales</taxon>
        <taxon>Microbacteriaceae</taxon>
        <taxon>Canibacter</taxon>
    </lineage>
</organism>
<dbReference type="Proteomes" id="UP000571183">
    <property type="component" value="Unassembled WGS sequence"/>
</dbReference>
<protein>
    <submittedName>
        <fullName evidence="1">Uncharacterized protein</fullName>
    </submittedName>
</protein>
<name>A0A840DDP6_9MICO</name>